<evidence type="ECO:0000256" key="2">
    <source>
        <dbReference type="ARBA" id="ARBA00022729"/>
    </source>
</evidence>
<keyword evidence="4" id="KW-1133">Transmembrane helix</keyword>
<keyword evidence="3" id="KW-0677">Repeat</keyword>
<dbReference type="SMART" id="SM00013">
    <property type="entry name" value="LRRNT"/>
    <property type="match status" value="1"/>
</dbReference>
<feature type="signal peptide" evidence="5">
    <location>
        <begin position="1"/>
        <end position="20"/>
    </location>
</feature>
<dbReference type="AlphaFoldDB" id="A0AAN9BZ88"/>
<evidence type="ECO:0000313" key="9">
    <source>
        <dbReference type="Proteomes" id="UP001374579"/>
    </source>
</evidence>
<dbReference type="EMBL" id="JBAMIC010000001">
    <property type="protein sequence ID" value="KAK7114043.1"/>
    <property type="molecule type" value="Genomic_DNA"/>
</dbReference>
<dbReference type="Pfam" id="PF13855">
    <property type="entry name" value="LRR_8"/>
    <property type="match status" value="4"/>
</dbReference>
<evidence type="ECO:0000313" key="8">
    <source>
        <dbReference type="EMBL" id="KAK7114043.1"/>
    </source>
</evidence>
<reference evidence="8 9" key="1">
    <citation type="submission" date="2024-02" db="EMBL/GenBank/DDBJ databases">
        <title>Chromosome-scale genome assembly of the rough periwinkle Littorina saxatilis.</title>
        <authorList>
            <person name="De Jode A."/>
            <person name="Faria R."/>
            <person name="Formenti G."/>
            <person name="Sims Y."/>
            <person name="Smith T.P."/>
            <person name="Tracey A."/>
            <person name="Wood J.M.D."/>
            <person name="Zagrodzka Z.B."/>
            <person name="Johannesson K."/>
            <person name="Butlin R.K."/>
            <person name="Leder E.H."/>
        </authorList>
    </citation>
    <scope>NUCLEOTIDE SEQUENCE [LARGE SCALE GENOMIC DNA]</scope>
    <source>
        <strain evidence="8">Snail1</strain>
        <tissue evidence="8">Muscle</tissue>
    </source>
</reference>
<organism evidence="8 9">
    <name type="scientific">Littorina saxatilis</name>
    <dbReference type="NCBI Taxonomy" id="31220"/>
    <lineage>
        <taxon>Eukaryota</taxon>
        <taxon>Metazoa</taxon>
        <taxon>Spiralia</taxon>
        <taxon>Lophotrochozoa</taxon>
        <taxon>Mollusca</taxon>
        <taxon>Gastropoda</taxon>
        <taxon>Caenogastropoda</taxon>
        <taxon>Littorinimorpha</taxon>
        <taxon>Littorinoidea</taxon>
        <taxon>Littorinidae</taxon>
        <taxon>Littorina</taxon>
    </lineage>
</organism>
<feature type="transmembrane region" description="Helical" evidence="4">
    <location>
        <begin position="479"/>
        <end position="500"/>
    </location>
</feature>
<feature type="domain" description="LRRNT" evidence="6">
    <location>
        <begin position="20"/>
        <end position="56"/>
    </location>
</feature>
<dbReference type="InterPro" id="IPR032675">
    <property type="entry name" value="LRR_dom_sf"/>
</dbReference>
<dbReference type="InterPro" id="IPR000372">
    <property type="entry name" value="LRRNT"/>
</dbReference>
<dbReference type="Gene3D" id="3.80.10.10">
    <property type="entry name" value="Ribonuclease Inhibitor"/>
    <property type="match status" value="2"/>
</dbReference>
<keyword evidence="4" id="KW-0472">Membrane</keyword>
<dbReference type="SMART" id="SM00082">
    <property type="entry name" value="LRRCT"/>
    <property type="match status" value="1"/>
</dbReference>
<sequence>MSGRRIIIFTLLSLLHLAAACPENCQCQPEGRGQQVTCTGGELGAIMAGLPHNTARLTIDGLTSTHVLAKADMQRSASASIHQLTISNSAVQTLEDNIFGSTLASLQLLDLSGNSIGTIEAGVFTGLSGLRSLNLSSNSIIDLGQALEPLVSLQRLDLSNNHIDDLKSSTFQTQSNLNYLRLDGNKNIRMLTGAAFQPLSFLSELKVRNCGIFAISDDFLESVKRIRLMDLGDNRLTKFPSSTVFNELQQLKYLYLDGNELLNLVGSQFHDLSLVVLRLSRNRISAISADVFTGLMVEDLDLSENKLLELKGETLQPVAPHLASLNIANNPIRVLHPETFESLHSLETLNISACSLSVIPAKVLSSLHSLNTLDASWNHLQNISEDIIKILKRLRIINLQQNSWLCDCHIMPFRDWLRSRSSIHKLYCLPGRHTSDCSDLKCMAPDELVGERIANLADSEVEQCGASGFKSGLPVPIQISIVLACLLFSLGMLLVTLYLWRRGRTKKELRQMFVKKRKPDSHDDVAEEENQKIDPFENCDNESLKESHRSFVFRNYFDQMVTDPKLLEPTSPSQVAPSESHVLQKDSVYSSNPSLYEASHNSHSIVVGIESAV</sequence>
<evidence type="ECO:0000259" key="7">
    <source>
        <dbReference type="SMART" id="SM00082"/>
    </source>
</evidence>
<dbReference type="InterPro" id="IPR001611">
    <property type="entry name" value="Leu-rich_rpt"/>
</dbReference>
<dbReference type="PANTHER" id="PTHR24373">
    <property type="entry name" value="SLIT RELATED LEUCINE-RICH REPEAT NEURONAL PROTEIN"/>
    <property type="match status" value="1"/>
</dbReference>
<dbReference type="SMART" id="SM00369">
    <property type="entry name" value="LRR_TYP"/>
    <property type="match status" value="9"/>
</dbReference>
<comment type="caution">
    <text evidence="8">The sequence shown here is derived from an EMBL/GenBank/DDBJ whole genome shotgun (WGS) entry which is preliminary data.</text>
</comment>
<keyword evidence="4" id="KW-0812">Transmembrane</keyword>
<dbReference type="PROSITE" id="PS51257">
    <property type="entry name" value="PROKAR_LIPOPROTEIN"/>
    <property type="match status" value="1"/>
</dbReference>
<dbReference type="GO" id="GO:0005615">
    <property type="term" value="C:extracellular space"/>
    <property type="evidence" value="ECO:0007669"/>
    <property type="project" value="TreeGrafter"/>
</dbReference>
<keyword evidence="1" id="KW-0433">Leucine-rich repeat</keyword>
<feature type="chain" id="PRO_5043042308" evidence="5">
    <location>
        <begin position="21"/>
        <end position="613"/>
    </location>
</feature>
<dbReference type="Proteomes" id="UP001374579">
    <property type="component" value="Unassembled WGS sequence"/>
</dbReference>
<name>A0AAN9BZ88_9CAEN</name>
<accession>A0AAN9BZ88</accession>
<evidence type="ECO:0000256" key="4">
    <source>
        <dbReference type="SAM" id="Phobius"/>
    </source>
</evidence>
<keyword evidence="2 5" id="KW-0732">Signal</keyword>
<gene>
    <name evidence="8" type="ORF">V1264_000170</name>
</gene>
<keyword evidence="9" id="KW-1185">Reference proteome</keyword>
<evidence type="ECO:0000256" key="3">
    <source>
        <dbReference type="ARBA" id="ARBA00022737"/>
    </source>
</evidence>
<evidence type="ECO:0000256" key="1">
    <source>
        <dbReference type="ARBA" id="ARBA00022614"/>
    </source>
</evidence>
<dbReference type="InterPro" id="IPR003591">
    <property type="entry name" value="Leu-rich_rpt_typical-subtyp"/>
</dbReference>
<dbReference type="SUPFAM" id="SSF52058">
    <property type="entry name" value="L domain-like"/>
    <property type="match status" value="1"/>
</dbReference>
<protein>
    <submittedName>
        <fullName evidence="8">Uncharacterized protein</fullName>
    </submittedName>
</protein>
<evidence type="ECO:0000256" key="5">
    <source>
        <dbReference type="SAM" id="SignalP"/>
    </source>
</evidence>
<proteinExistence type="predicted"/>
<evidence type="ECO:0000259" key="6">
    <source>
        <dbReference type="SMART" id="SM00013"/>
    </source>
</evidence>
<dbReference type="PANTHER" id="PTHR24373:SF370">
    <property type="entry name" value="FISH-LIPS, ISOFORM E"/>
    <property type="match status" value="1"/>
</dbReference>
<dbReference type="InterPro" id="IPR000483">
    <property type="entry name" value="Cys-rich_flank_reg_C"/>
</dbReference>
<feature type="domain" description="LRRCT" evidence="7">
    <location>
        <begin position="402"/>
        <end position="465"/>
    </location>
</feature>
<dbReference type="InterPro" id="IPR050328">
    <property type="entry name" value="Dev_Immune_Receptor"/>
</dbReference>
<dbReference type="GO" id="GO:0031012">
    <property type="term" value="C:extracellular matrix"/>
    <property type="evidence" value="ECO:0007669"/>
    <property type="project" value="TreeGrafter"/>
</dbReference>
<dbReference type="PROSITE" id="PS51450">
    <property type="entry name" value="LRR"/>
    <property type="match status" value="3"/>
</dbReference>